<name>A0ABS7K0V7_9BACI</name>
<accession>A0ABS7K0V7</accession>
<evidence type="ECO:0008006" key="3">
    <source>
        <dbReference type="Google" id="ProtNLM"/>
    </source>
</evidence>
<dbReference type="RefSeq" id="WP_221871275.1">
    <property type="nucleotide sequence ID" value="NZ_JACWFH010000007.1"/>
</dbReference>
<gene>
    <name evidence="1" type="ORF">H0185_03600</name>
</gene>
<dbReference type="EMBL" id="JACWFH010000007">
    <property type="protein sequence ID" value="MBY0095889.1"/>
    <property type="molecule type" value="Genomic_DNA"/>
</dbReference>
<dbReference type="Proteomes" id="UP000769780">
    <property type="component" value="Unassembled WGS sequence"/>
</dbReference>
<sequence length="82" mass="9060">MNQYKKSIEDILKKCPPGYPVSNLMGYGAPVNLEYFSNYDDGLAYFIANGQVFVYEADRIHGLIFGAADAGDDLEGEEEGED</sequence>
<evidence type="ECO:0000313" key="1">
    <source>
        <dbReference type="EMBL" id="MBY0095889.1"/>
    </source>
</evidence>
<keyword evidence="2" id="KW-1185">Reference proteome</keyword>
<proteinExistence type="predicted"/>
<comment type="caution">
    <text evidence="1">The sequence shown here is derived from an EMBL/GenBank/DDBJ whole genome shotgun (WGS) entry which is preliminary data.</text>
</comment>
<protein>
    <recommendedName>
        <fullName evidence="3">Phage protein</fullName>
    </recommendedName>
</protein>
<reference evidence="1 2" key="1">
    <citation type="submission" date="2020-07" db="EMBL/GenBank/DDBJ databases">
        <title>Fungal Genomes of the International Space Station.</title>
        <authorList>
            <person name="Seuylemezian A."/>
            <person name="Singh N.K."/>
            <person name="Wood J."/>
            <person name="Venkateswaran K."/>
        </authorList>
    </citation>
    <scope>NUCLEOTIDE SEQUENCE [LARGE SCALE GENOMIC DNA]</scope>
    <source>
        <strain evidence="1 2">PL-B2</strain>
    </source>
</reference>
<evidence type="ECO:0000313" key="2">
    <source>
        <dbReference type="Proteomes" id="UP000769780"/>
    </source>
</evidence>
<organism evidence="1 2">
    <name type="scientific">Mesobacillus maritimus</name>
    <dbReference type="NCBI Taxonomy" id="1643336"/>
    <lineage>
        <taxon>Bacteria</taxon>
        <taxon>Bacillati</taxon>
        <taxon>Bacillota</taxon>
        <taxon>Bacilli</taxon>
        <taxon>Bacillales</taxon>
        <taxon>Bacillaceae</taxon>
        <taxon>Mesobacillus</taxon>
    </lineage>
</organism>